<dbReference type="Proteomes" id="UP000076874">
    <property type="component" value="Unassembled WGS sequence"/>
</dbReference>
<evidence type="ECO:0000256" key="1">
    <source>
        <dbReference type="SAM" id="MobiDB-lite"/>
    </source>
</evidence>
<dbReference type="AlphaFoldDB" id="A0A167TAB2"/>
<feature type="compositionally biased region" description="Low complexity" evidence="1">
    <location>
        <begin position="124"/>
        <end position="141"/>
    </location>
</feature>
<reference evidence="4 5" key="1">
    <citation type="journal article" date="2016" name="Genome Biol. Evol.">
        <title>Divergent and convergent evolution of fungal pathogenicity.</title>
        <authorList>
            <person name="Shang Y."/>
            <person name="Xiao G."/>
            <person name="Zheng P."/>
            <person name="Cen K."/>
            <person name="Zhan S."/>
            <person name="Wang C."/>
        </authorList>
    </citation>
    <scope>NUCLEOTIDE SEQUENCE [LARGE SCALE GENOMIC DNA]</scope>
    <source>
        <strain evidence="4 5">RCEF 264</strain>
    </source>
</reference>
<dbReference type="Pfam" id="PF24564">
    <property type="entry name" value="DUF7605"/>
    <property type="match status" value="1"/>
</dbReference>
<dbReference type="EMBL" id="AZHD01000009">
    <property type="protein sequence ID" value="OAA60385.1"/>
    <property type="molecule type" value="Genomic_DNA"/>
</dbReference>
<feature type="domain" description="DUF7605" evidence="3">
    <location>
        <begin position="891"/>
        <end position="1066"/>
    </location>
</feature>
<proteinExistence type="predicted"/>
<dbReference type="PANTHER" id="PTHR36681">
    <property type="entry name" value="NUCLEAR GTPASE, GERMINAL CENTER-ASSOCIATED, TANDEM DUPLICATE 3"/>
    <property type="match status" value="1"/>
</dbReference>
<protein>
    <submittedName>
        <fullName evidence="4">Dynamin, GTPase domain protein</fullName>
    </submittedName>
</protein>
<feature type="region of interest" description="Disordered" evidence="1">
    <location>
        <begin position="124"/>
        <end position="332"/>
    </location>
</feature>
<accession>A0A167TAB2</accession>
<dbReference type="Gene3D" id="3.40.50.300">
    <property type="entry name" value="P-loop containing nucleotide triphosphate hydrolases"/>
    <property type="match status" value="1"/>
</dbReference>
<keyword evidence="5" id="KW-1185">Reference proteome</keyword>
<dbReference type="InterPro" id="IPR056024">
    <property type="entry name" value="DUF7605"/>
</dbReference>
<dbReference type="OrthoDB" id="4869437at2759"/>
<dbReference type="STRING" id="1081102.A0A167TAB2"/>
<feature type="compositionally biased region" description="Basic and acidic residues" evidence="1">
    <location>
        <begin position="77"/>
        <end position="91"/>
    </location>
</feature>
<gene>
    <name evidence="4" type="ORF">SPI_05509</name>
</gene>
<feature type="compositionally biased region" description="Low complexity" evidence="1">
    <location>
        <begin position="13"/>
        <end position="54"/>
    </location>
</feature>
<dbReference type="SUPFAM" id="SSF52540">
    <property type="entry name" value="P-loop containing nucleoside triphosphate hydrolases"/>
    <property type="match status" value="1"/>
</dbReference>
<dbReference type="Pfam" id="PF00350">
    <property type="entry name" value="Dynamin_N"/>
    <property type="match status" value="1"/>
</dbReference>
<dbReference type="InterPro" id="IPR027417">
    <property type="entry name" value="P-loop_NTPase"/>
</dbReference>
<feature type="compositionally biased region" description="Low complexity" evidence="1">
    <location>
        <begin position="235"/>
        <end position="259"/>
    </location>
</feature>
<feature type="compositionally biased region" description="Polar residues" evidence="1">
    <location>
        <begin position="166"/>
        <end position="179"/>
    </location>
</feature>
<comment type="caution">
    <text evidence="4">The sequence shown here is derived from an EMBL/GenBank/DDBJ whole genome shotgun (WGS) entry which is preliminary data.</text>
</comment>
<feature type="region of interest" description="Disordered" evidence="1">
    <location>
        <begin position="1"/>
        <end position="91"/>
    </location>
</feature>
<feature type="compositionally biased region" description="Basic residues" evidence="1">
    <location>
        <begin position="1"/>
        <end position="10"/>
    </location>
</feature>
<dbReference type="InterPro" id="IPR045063">
    <property type="entry name" value="Dynamin_N"/>
</dbReference>
<feature type="domain" description="Dynamin N-terminal" evidence="2">
    <location>
        <begin position="578"/>
        <end position="640"/>
    </location>
</feature>
<evidence type="ECO:0000259" key="3">
    <source>
        <dbReference type="Pfam" id="PF24564"/>
    </source>
</evidence>
<evidence type="ECO:0000313" key="4">
    <source>
        <dbReference type="EMBL" id="OAA60385.1"/>
    </source>
</evidence>
<evidence type="ECO:0000259" key="2">
    <source>
        <dbReference type="Pfam" id="PF00350"/>
    </source>
</evidence>
<evidence type="ECO:0000313" key="5">
    <source>
        <dbReference type="Proteomes" id="UP000076874"/>
    </source>
</evidence>
<sequence>MLNFRGRSHARSTTESSIFSFESDTTSSASQSPPASPSTTSSASQSPPASPSDTRTATSTPEIHRRGVEPQTGREPPAARDEPMPSVEVKDEATPVILPLLPTPVIPLPLRMIDEEAAARHRTPAVSFSVSSTPTTPAGGFPTPPGSSTPDHTPGPSFAEPRTRGPKNTTPSGHLTSCLNGLHLATPPDHRRTHLRGASEGGGGRAAVSYHFGPLPPAASSSRAPDLVTVNGPRSASPSSSAGSSASDLSFSASPTSSARMLPGARVDSPSYALSHGACTPPAPRTLRPVTPDRPRRPSLVPGSGASRRSPAPQPAYNPDEEEERSEESIGGVAIDRAVAGARASMDRLAGVLGRGGGIGHDGQPQVDGAVMLRLREQAQALAAFSPQSAYIVGIVGDSGGGKSSVLNALLHHEGLTRTDSANAAVTCMAIEFWHHDRDDFVLEVQPFALAELQEQVANHLHAYREYHQGAPTMPKPDEGSDGWEAALANDTFQALFGRQLARDGGDAKLREEPIEAVLPRLHGWLAGLYATLPTARETFANVDRFKARLHALTSHASGRNRDAHAPALWPCIRSVKVSLRARILSQGLVLVDLPGLRDRNVARQEVALRYMRKCNRIFAVCSIGRAVTDMGVKEVLDKARKLQIARVGIICTKTDVLNREEAKAGLTGELRRTAERLTESIVDAKDELDDLEWQGNVLLEQEMEGADRPREGNASFDVLRRQQQLRIECRSLEQELDTLLVQDRNDRTKRDLDAQYRRELPEDGRLLTFCVSNKYYWDYANRPKEETRPVLHLSGIPELRKHCLSMAADGRFQQVKKYFRNEISALLGEVKMWAASGVESRDANQKQVILKTLETAESDLAKGLIGSEASFKDIAETMTAEFENEVYKLQRPTQWAQDALEAAKTWSGLHYSVHERKQNGEDIKQDWNEEIIETMVADLQAPWAVFCAVVSAEHDRVVRGLEAVLTSTLRSIDPIRNELSGSAVTLHQTLRARNHDLLDAVKTIQLDFDDKVRHLRAEALTGMKFSLIRQAMKGSYSDAMRVNGTGSYRRVREIIEGAVQSPRLFQELMIIFWQRFRQHADELGESLQTAAATHLRAVHDTFDMVRSENVVRESQQDPEFRQRVADEVIAAQEDIESCQNMLRLVGSTRRLRR</sequence>
<dbReference type="PANTHER" id="PTHR36681:SF3">
    <property type="entry name" value="NUCLEAR GTPASE, GERMINAL CENTER-ASSOCIATED, TANDEM DUPLICATE 3"/>
    <property type="match status" value="1"/>
</dbReference>
<name>A0A167TAB2_9HYPO</name>
<organism evidence="4 5">
    <name type="scientific">Niveomyces insectorum RCEF 264</name>
    <dbReference type="NCBI Taxonomy" id="1081102"/>
    <lineage>
        <taxon>Eukaryota</taxon>
        <taxon>Fungi</taxon>
        <taxon>Dikarya</taxon>
        <taxon>Ascomycota</taxon>
        <taxon>Pezizomycotina</taxon>
        <taxon>Sordariomycetes</taxon>
        <taxon>Hypocreomycetidae</taxon>
        <taxon>Hypocreales</taxon>
        <taxon>Cordycipitaceae</taxon>
        <taxon>Niveomyces</taxon>
    </lineage>
</organism>